<name>A0A0F9L931_9ZZZZ</name>
<proteinExistence type="predicted"/>
<gene>
    <name evidence="1" type="ORF">LCGC14_1541100</name>
</gene>
<dbReference type="AlphaFoldDB" id="A0A0F9L931"/>
<dbReference type="EMBL" id="LAZR01011665">
    <property type="protein sequence ID" value="KKM60515.1"/>
    <property type="molecule type" value="Genomic_DNA"/>
</dbReference>
<sequence>MTRDLTNAEWLTPREAVEVFGRYAEYWIALARVRVEYGGIYGTKHGGRWSLERESIHEWLAAEPELMTFEDHLAAAKADIRRASAGAGSV</sequence>
<protein>
    <submittedName>
        <fullName evidence="1">Uncharacterized protein</fullName>
    </submittedName>
</protein>
<reference evidence="1" key="1">
    <citation type="journal article" date="2015" name="Nature">
        <title>Complex archaea that bridge the gap between prokaryotes and eukaryotes.</title>
        <authorList>
            <person name="Spang A."/>
            <person name="Saw J.H."/>
            <person name="Jorgensen S.L."/>
            <person name="Zaremba-Niedzwiedzka K."/>
            <person name="Martijn J."/>
            <person name="Lind A.E."/>
            <person name="van Eijk R."/>
            <person name="Schleper C."/>
            <person name="Guy L."/>
            <person name="Ettema T.J."/>
        </authorList>
    </citation>
    <scope>NUCLEOTIDE SEQUENCE</scope>
</reference>
<comment type="caution">
    <text evidence="1">The sequence shown here is derived from an EMBL/GenBank/DDBJ whole genome shotgun (WGS) entry which is preliminary data.</text>
</comment>
<organism evidence="1">
    <name type="scientific">marine sediment metagenome</name>
    <dbReference type="NCBI Taxonomy" id="412755"/>
    <lineage>
        <taxon>unclassified sequences</taxon>
        <taxon>metagenomes</taxon>
        <taxon>ecological metagenomes</taxon>
    </lineage>
</organism>
<evidence type="ECO:0000313" key="1">
    <source>
        <dbReference type="EMBL" id="KKM60515.1"/>
    </source>
</evidence>
<accession>A0A0F9L931</accession>